<evidence type="ECO:0000256" key="1">
    <source>
        <dbReference type="ARBA" id="ARBA00004123"/>
    </source>
</evidence>
<keyword evidence="5" id="KW-0539">Nucleus</keyword>
<comment type="similarity">
    <text evidence="3">Belongs to the CENP-O/MCM21 family.</text>
</comment>
<evidence type="ECO:0000256" key="6">
    <source>
        <dbReference type="ARBA" id="ARBA00023328"/>
    </source>
</evidence>
<evidence type="ECO:0000313" key="10">
    <source>
        <dbReference type="Proteomes" id="UP000094236"/>
    </source>
</evidence>
<evidence type="ECO:0000313" key="9">
    <source>
        <dbReference type="EMBL" id="ODV95622.1"/>
    </source>
</evidence>
<evidence type="ECO:0000256" key="5">
    <source>
        <dbReference type="ARBA" id="ARBA00023242"/>
    </source>
</evidence>
<dbReference type="Proteomes" id="UP000094236">
    <property type="component" value="Unassembled WGS sequence"/>
</dbReference>
<reference evidence="10" key="1">
    <citation type="submission" date="2016-05" db="EMBL/GenBank/DDBJ databases">
        <title>Comparative genomics of biotechnologically important yeasts.</title>
        <authorList>
            <consortium name="DOE Joint Genome Institute"/>
            <person name="Riley R."/>
            <person name="Haridas S."/>
            <person name="Wolfe K.H."/>
            <person name="Lopes M.R."/>
            <person name="Hittinger C.T."/>
            <person name="Goker M."/>
            <person name="Salamov A."/>
            <person name="Wisecaver J."/>
            <person name="Long T.M."/>
            <person name="Aerts A.L."/>
            <person name="Barry K."/>
            <person name="Choi C."/>
            <person name="Clum A."/>
            <person name="Coughlan A.Y."/>
            <person name="Deshpande S."/>
            <person name="Douglass A.P."/>
            <person name="Hanson S.J."/>
            <person name="Klenk H.-P."/>
            <person name="Labutti K."/>
            <person name="Lapidus A."/>
            <person name="Lindquist E."/>
            <person name="Lipzen A."/>
            <person name="Meier-Kolthoff J.P."/>
            <person name="Ohm R.A."/>
            <person name="Otillar R.P."/>
            <person name="Pangilinan J."/>
            <person name="Peng Y."/>
            <person name="Rokas A."/>
            <person name="Rosa C.A."/>
            <person name="Scheuner C."/>
            <person name="Sibirny A.A."/>
            <person name="Slot J.C."/>
            <person name="Stielow J.B."/>
            <person name="Sun H."/>
            <person name="Kurtzman C.P."/>
            <person name="Blackwell M."/>
            <person name="Grigoriev I.V."/>
            <person name="Jeffries T.W."/>
        </authorList>
    </citation>
    <scope>NUCLEOTIDE SEQUENCE [LARGE SCALE GENOMIC DNA]</scope>
    <source>
        <strain evidence="10">NRRL Y-2460</strain>
    </source>
</reference>
<evidence type="ECO:0000256" key="7">
    <source>
        <dbReference type="SAM" id="Coils"/>
    </source>
</evidence>
<feature type="region of interest" description="Disordered" evidence="8">
    <location>
        <begin position="99"/>
        <end position="119"/>
    </location>
</feature>
<dbReference type="STRING" id="669874.A0A1E4TV31"/>
<feature type="coiled-coil region" evidence="7">
    <location>
        <begin position="4"/>
        <end position="38"/>
    </location>
</feature>
<evidence type="ECO:0000256" key="4">
    <source>
        <dbReference type="ARBA" id="ARBA00022454"/>
    </source>
</evidence>
<keyword evidence="7" id="KW-0175">Coiled coil</keyword>
<dbReference type="EMBL" id="KV454014">
    <property type="protein sequence ID" value="ODV95622.1"/>
    <property type="molecule type" value="Genomic_DNA"/>
</dbReference>
<gene>
    <name evidence="9" type="ORF">PACTADRAFT_34182</name>
</gene>
<dbReference type="InterPro" id="IPR018464">
    <property type="entry name" value="CENP-O"/>
</dbReference>
<sequence length="262" mass="30479">MISLNDFKQDITSLESEISELDQEYEALTLKYNELLLRVKDNKRGNDDGEGKQVFNNEEMSVPAAIEHQYFDPSIARFFDVEVERSVSVPATVPVPVEEKEQRLGDRKRQKIDDGGDQEDAHSLLSKINLENLYRLNTITAFPINDPSLFDAELESAELKSQQKDFNSLEYLGIRFDLFNNTLKKFHKPHYIILKKIKKNNNWQIFKTTIPNYIELSDSDKWLNVDLRKFATTVRRKLILIQVNKEKRKELELKLAEPATSS</sequence>
<organism evidence="9 10">
    <name type="scientific">Pachysolen tannophilus NRRL Y-2460</name>
    <dbReference type="NCBI Taxonomy" id="669874"/>
    <lineage>
        <taxon>Eukaryota</taxon>
        <taxon>Fungi</taxon>
        <taxon>Dikarya</taxon>
        <taxon>Ascomycota</taxon>
        <taxon>Saccharomycotina</taxon>
        <taxon>Pichiomycetes</taxon>
        <taxon>Pachysolenaceae</taxon>
        <taxon>Pachysolen</taxon>
    </lineage>
</organism>
<keyword evidence="6" id="KW-0137">Centromere</keyword>
<keyword evidence="10" id="KW-1185">Reference proteome</keyword>
<evidence type="ECO:0000256" key="3">
    <source>
        <dbReference type="ARBA" id="ARBA00007321"/>
    </source>
</evidence>
<proteinExistence type="inferred from homology"/>
<comment type="subcellular location">
    <subcellularLocation>
        <location evidence="2">Chromosome</location>
        <location evidence="2">Centromere</location>
    </subcellularLocation>
    <subcellularLocation>
        <location evidence="1">Nucleus</location>
    </subcellularLocation>
</comment>
<dbReference type="GO" id="GO:0000776">
    <property type="term" value="C:kinetochore"/>
    <property type="evidence" value="ECO:0007669"/>
    <property type="project" value="InterPro"/>
</dbReference>
<dbReference type="OrthoDB" id="10050372at2759"/>
<dbReference type="AlphaFoldDB" id="A0A1E4TV31"/>
<dbReference type="Pfam" id="PF09496">
    <property type="entry name" value="CENP-O"/>
    <property type="match status" value="1"/>
</dbReference>
<evidence type="ECO:0000256" key="2">
    <source>
        <dbReference type="ARBA" id="ARBA00004584"/>
    </source>
</evidence>
<evidence type="ECO:0000256" key="8">
    <source>
        <dbReference type="SAM" id="MobiDB-lite"/>
    </source>
</evidence>
<protein>
    <submittedName>
        <fullName evidence="9">Uncharacterized protein</fullName>
    </submittedName>
</protein>
<accession>A0A1E4TV31</accession>
<name>A0A1E4TV31_PACTA</name>
<dbReference type="GO" id="GO:0005634">
    <property type="term" value="C:nucleus"/>
    <property type="evidence" value="ECO:0007669"/>
    <property type="project" value="UniProtKB-SubCell"/>
</dbReference>
<keyword evidence="4" id="KW-0158">Chromosome</keyword>